<comment type="subcellular location">
    <subcellularLocation>
        <location evidence="11">Cytoplasm</location>
    </subcellularLocation>
</comment>
<feature type="compositionally biased region" description="Low complexity" evidence="12">
    <location>
        <begin position="216"/>
        <end position="229"/>
    </location>
</feature>
<evidence type="ECO:0000256" key="7">
    <source>
        <dbReference type="ARBA" id="ARBA00022801"/>
    </source>
</evidence>
<dbReference type="InterPro" id="IPR021130">
    <property type="entry name" value="PRib-ATP_PPHydrolase-like"/>
</dbReference>
<evidence type="ECO:0000256" key="3">
    <source>
        <dbReference type="ARBA" id="ARBA00005169"/>
    </source>
</evidence>
<evidence type="ECO:0000256" key="2">
    <source>
        <dbReference type="ARBA" id="ARBA00001460"/>
    </source>
</evidence>
<comment type="caution">
    <text evidence="14">The sequence shown here is derived from an EMBL/GenBank/DDBJ whole genome shotgun (WGS) entry which is preliminary data.</text>
</comment>
<evidence type="ECO:0000256" key="10">
    <source>
        <dbReference type="ARBA" id="ARBA00023268"/>
    </source>
</evidence>
<evidence type="ECO:0000313" key="14">
    <source>
        <dbReference type="EMBL" id="ETX08234.1"/>
    </source>
</evidence>
<comment type="catalytic activity">
    <reaction evidence="2 11">
        <text>1-(5-phospho-beta-D-ribosyl)-ATP + H2O = 1-(5-phospho-beta-D-ribosyl)-5'-AMP + diphosphate + H(+)</text>
        <dbReference type="Rhea" id="RHEA:22828"/>
        <dbReference type="ChEBI" id="CHEBI:15377"/>
        <dbReference type="ChEBI" id="CHEBI:15378"/>
        <dbReference type="ChEBI" id="CHEBI:33019"/>
        <dbReference type="ChEBI" id="CHEBI:59457"/>
        <dbReference type="ChEBI" id="CHEBI:73183"/>
        <dbReference type="EC" id="3.6.1.31"/>
    </reaction>
</comment>
<dbReference type="PANTHER" id="PTHR42945:SF1">
    <property type="entry name" value="HISTIDINE BIOSYNTHESIS BIFUNCTIONAL PROTEIN HIS7"/>
    <property type="match status" value="1"/>
</dbReference>
<dbReference type="SUPFAM" id="SSF141734">
    <property type="entry name" value="HisI-like"/>
    <property type="match status" value="1"/>
</dbReference>
<evidence type="ECO:0000313" key="15">
    <source>
        <dbReference type="Proteomes" id="UP000019140"/>
    </source>
</evidence>
<evidence type="ECO:0000256" key="12">
    <source>
        <dbReference type="SAM" id="MobiDB-lite"/>
    </source>
</evidence>
<feature type="domain" description="Phosphoribosyl-AMP cyclohydrolase" evidence="13">
    <location>
        <begin position="30"/>
        <end position="90"/>
    </location>
</feature>
<keyword evidence="7 11" id="KW-0378">Hydrolase</keyword>
<dbReference type="GO" id="GO:0004636">
    <property type="term" value="F:phosphoribosyl-ATP diphosphatase activity"/>
    <property type="evidence" value="ECO:0007669"/>
    <property type="project" value="UniProtKB-UniRule"/>
</dbReference>
<dbReference type="UniPathway" id="UPA00031">
    <property type="reaction ID" value="UER00007"/>
</dbReference>
<dbReference type="Gene3D" id="1.10.287.1080">
    <property type="entry name" value="MazG-like"/>
    <property type="match status" value="1"/>
</dbReference>
<keyword evidence="6 11" id="KW-0547">Nucleotide-binding</keyword>
<evidence type="ECO:0000256" key="4">
    <source>
        <dbReference type="ARBA" id="ARBA00005204"/>
    </source>
</evidence>
<dbReference type="CDD" id="cd11534">
    <property type="entry name" value="NTP-PPase_HisIE_like"/>
    <property type="match status" value="1"/>
</dbReference>
<keyword evidence="10" id="KW-0511">Multifunctional enzyme</keyword>
<dbReference type="NCBIfam" id="TIGR03188">
    <property type="entry name" value="histidine_hisI"/>
    <property type="match status" value="1"/>
</dbReference>
<keyword evidence="5 11" id="KW-0028">Amino-acid biosynthesis</keyword>
<reference evidence="14 15" key="1">
    <citation type="journal article" date="2014" name="Nature">
        <title>An environmental bacterial taxon with a large and distinct metabolic repertoire.</title>
        <authorList>
            <person name="Wilson M.C."/>
            <person name="Mori T."/>
            <person name="Ruckert C."/>
            <person name="Uria A.R."/>
            <person name="Helf M.J."/>
            <person name="Takada K."/>
            <person name="Gernert C."/>
            <person name="Steffens U.A."/>
            <person name="Heycke N."/>
            <person name="Schmitt S."/>
            <person name="Rinke C."/>
            <person name="Helfrich E.J."/>
            <person name="Brachmann A.O."/>
            <person name="Gurgui C."/>
            <person name="Wakimoto T."/>
            <person name="Kracht M."/>
            <person name="Crusemann M."/>
            <person name="Hentschel U."/>
            <person name="Abe I."/>
            <person name="Matsunaga S."/>
            <person name="Kalinowski J."/>
            <person name="Takeyama H."/>
            <person name="Piel J."/>
        </authorList>
    </citation>
    <scope>NUCLEOTIDE SEQUENCE [LARGE SCALE GENOMIC DNA]</scope>
    <source>
        <strain evidence="15">TSY2</strain>
    </source>
</reference>
<evidence type="ECO:0000256" key="6">
    <source>
        <dbReference type="ARBA" id="ARBA00022741"/>
    </source>
</evidence>
<dbReference type="GO" id="GO:0000105">
    <property type="term" value="P:L-histidine biosynthetic process"/>
    <property type="evidence" value="ECO:0007669"/>
    <property type="project" value="UniProtKB-UniRule"/>
</dbReference>
<dbReference type="HOGENOM" id="CLU_048577_3_1_7"/>
<evidence type="ECO:0000259" key="13">
    <source>
        <dbReference type="Pfam" id="PF01502"/>
    </source>
</evidence>
<evidence type="ECO:0000256" key="11">
    <source>
        <dbReference type="HAMAP-Rule" id="MF_01020"/>
    </source>
</evidence>
<dbReference type="PANTHER" id="PTHR42945">
    <property type="entry name" value="HISTIDINE BIOSYNTHESIS BIFUNCTIONAL PROTEIN"/>
    <property type="match status" value="1"/>
</dbReference>
<dbReference type="Pfam" id="PF01503">
    <property type="entry name" value="PRA-PH"/>
    <property type="match status" value="1"/>
</dbReference>
<dbReference type="Pfam" id="PF01502">
    <property type="entry name" value="PRA-CH"/>
    <property type="match status" value="1"/>
</dbReference>
<accession>W4MD19</accession>
<evidence type="ECO:0000256" key="1">
    <source>
        <dbReference type="ARBA" id="ARBA00000024"/>
    </source>
</evidence>
<evidence type="ECO:0000256" key="8">
    <source>
        <dbReference type="ARBA" id="ARBA00022840"/>
    </source>
</evidence>
<dbReference type="Gene3D" id="3.10.20.810">
    <property type="entry name" value="Phosphoribosyl-AMP cyclohydrolase"/>
    <property type="match status" value="1"/>
</dbReference>
<evidence type="ECO:0000256" key="9">
    <source>
        <dbReference type="ARBA" id="ARBA00023102"/>
    </source>
</evidence>
<dbReference type="AlphaFoldDB" id="W4MD19"/>
<keyword evidence="9 11" id="KW-0368">Histidine biosynthesis</keyword>
<dbReference type="Proteomes" id="UP000019140">
    <property type="component" value="Unassembled WGS sequence"/>
</dbReference>
<organism evidence="14 15">
    <name type="scientific">Candidatus Entotheonella gemina</name>
    <dbReference type="NCBI Taxonomy" id="1429439"/>
    <lineage>
        <taxon>Bacteria</taxon>
        <taxon>Pseudomonadati</taxon>
        <taxon>Nitrospinota/Tectimicrobiota group</taxon>
        <taxon>Candidatus Tectimicrobiota</taxon>
        <taxon>Candidatus Entotheonellia</taxon>
        <taxon>Candidatus Entotheonellales</taxon>
        <taxon>Candidatus Entotheonellaceae</taxon>
        <taxon>Candidatus Entotheonella</taxon>
    </lineage>
</organism>
<dbReference type="HAMAP" id="MF_01020">
    <property type="entry name" value="HisE"/>
    <property type="match status" value="1"/>
</dbReference>
<keyword evidence="15" id="KW-1185">Reference proteome</keyword>
<keyword evidence="8 11" id="KW-0067">ATP-binding</keyword>
<dbReference type="GO" id="GO:0004635">
    <property type="term" value="F:phosphoribosyl-AMP cyclohydrolase activity"/>
    <property type="evidence" value="ECO:0007669"/>
    <property type="project" value="UniProtKB-EC"/>
</dbReference>
<dbReference type="GO" id="GO:0005737">
    <property type="term" value="C:cytoplasm"/>
    <property type="evidence" value="ECO:0007669"/>
    <property type="project" value="UniProtKB-SubCell"/>
</dbReference>
<dbReference type="NCBIfam" id="NF001611">
    <property type="entry name" value="PRK00400.1-3"/>
    <property type="match status" value="1"/>
</dbReference>
<keyword evidence="11" id="KW-0963">Cytoplasm</keyword>
<dbReference type="EMBL" id="AZHX01000267">
    <property type="protein sequence ID" value="ETX08234.1"/>
    <property type="molecule type" value="Genomic_DNA"/>
</dbReference>
<comment type="pathway">
    <text evidence="3">Amino-acid biosynthesis; L-histidine biosynthesis; L-histidine from 5-phospho-alpha-D-ribose 1-diphosphate: step 3/9.</text>
</comment>
<dbReference type="InterPro" id="IPR008179">
    <property type="entry name" value="HisE"/>
</dbReference>
<dbReference type="GO" id="GO:0005524">
    <property type="term" value="F:ATP binding"/>
    <property type="evidence" value="ECO:0007669"/>
    <property type="project" value="UniProtKB-KW"/>
</dbReference>
<sequence length="229" mass="25005">MDDPIADIRFGPDGLVPAVVQDAGDRTVLMLVEMNRNALLRTLQTGLAHAWSRAQQDLYKPGEALGQAYRVVDIKHSDGGDTLLIQVRHAPDSTGQRSHFSRSLAGAAQAEPPTVTEMPAALYDLILSRHEAGDEKSYVRGLFRRGQDVICKKVAEEAAEVVLASKNQAPSEIVYEMADLWFHATVLLGYHRIHPHEVWRELQRRFGQPGGGKTLSVEGSSAASETASG</sequence>
<protein>
    <recommendedName>
        <fullName evidence="11">Phosphoribosyl-ATP pyrophosphatase</fullName>
        <shortName evidence="11">PRA-PH</shortName>
        <ecNumber evidence="11">3.6.1.31</ecNumber>
    </recommendedName>
</protein>
<name>W4MD19_9BACT</name>
<proteinExistence type="inferred from homology"/>
<comment type="pathway">
    <text evidence="4 11">Amino-acid biosynthesis; L-histidine biosynthesis; L-histidine from 5-phospho-alpha-D-ribose 1-diphosphate: step 2/9.</text>
</comment>
<dbReference type="InterPro" id="IPR038019">
    <property type="entry name" value="PRib_AMP_CycHydrolase_sf"/>
</dbReference>
<dbReference type="InterPro" id="IPR002496">
    <property type="entry name" value="PRib_AMP_CycHydrolase_dom"/>
</dbReference>
<evidence type="ECO:0000256" key="5">
    <source>
        <dbReference type="ARBA" id="ARBA00022605"/>
    </source>
</evidence>
<comment type="similarity">
    <text evidence="11">Belongs to the PRA-PH family.</text>
</comment>
<comment type="catalytic activity">
    <reaction evidence="1">
        <text>1-(5-phospho-beta-D-ribosyl)-5'-AMP + H2O = 1-(5-phospho-beta-D-ribosyl)-5-[(5-phospho-beta-D-ribosylamino)methylideneamino]imidazole-4-carboxamide</text>
        <dbReference type="Rhea" id="RHEA:20049"/>
        <dbReference type="ChEBI" id="CHEBI:15377"/>
        <dbReference type="ChEBI" id="CHEBI:58435"/>
        <dbReference type="ChEBI" id="CHEBI:59457"/>
        <dbReference type="EC" id="3.5.4.19"/>
    </reaction>
</comment>
<gene>
    <name evidence="11" type="primary">hisE</name>
    <name evidence="14" type="ORF">ETSY2_06595</name>
</gene>
<dbReference type="SUPFAM" id="SSF101386">
    <property type="entry name" value="all-alpha NTP pyrophosphatases"/>
    <property type="match status" value="1"/>
</dbReference>
<dbReference type="PATRIC" id="fig|1429439.4.peg.1144"/>
<dbReference type="EC" id="3.6.1.31" evidence="11"/>
<feature type="region of interest" description="Disordered" evidence="12">
    <location>
        <begin position="209"/>
        <end position="229"/>
    </location>
</feature>